<dbReference type="Proteomes" id="UP000680866">
    <property type="component" value="Chromosome"/>
</dbReference>
<evidence type="ECO:0000256" key="5">
    <source>
        <dbReference type="SAM" id="MobiDB-lite"/>
    </source>
</evidence>
<keyword evidence="3" id="KW-0378">Hydrolase</keyword>
<evidence type="ECO:0000259" key="6">
    <source>
        <dbReference type="PROSITE" id="PS51935"/>
    </source>
</evidence>
<evidence type="ECO:0000256" key="3">
    <source>
        <dbReference type="ARBA" id="ARBA00022801"/>
    </source>
</evidence>
<organism evidence="7 8">
    <name type="scientific">Polymorphospora rubra</name>
    <dbReference type="NCBI Taxonomy" id="338584"/>
    <lineage>
        <taxon>Bacteria</taxon>
        <taxon>Bacillati</taxon>
        <taxon>Actinomycetota</taxon>
        <taxon>Actinomycetes</taxon>
        <taxon>Micromonosporales</taxon>
        <taxon>Micromonosporaceae</taxon>
        <taxon>Polymorphospora</taxon>
    </lineage>
</organism>
<evidence type="ECO:0000256" key="2">
    <source>
        <dbReference type="ARBA" id="ARBA00022670"/>
    </source>
</evidence>
<reference evidence="7" key="1">
    <citation type="submission" date="2020-08" db="EMBL/GenBank/DDBJ databases">
        <title>Whole genome shotgun sequence of Polymorphospora rubra NBRC 101157.</title>
        <authorList>
            <person name="Komaki H."/>
            <person name="Tamura T."/>
        </authorList>
    </citation>
    <scope>NUCLEOTIDE SEQUENCE</scope>
    <source>
        <strain evidence="7">NBRC 101157</strain>
    </source>
</reference>
<dbReference type="AlphaFoldDB" id="A0A810MWG7"/>
<keyword evidence="8" id="KW-1185">Reference proteome</keyword>
<evidence type="ECO:0000313" key="8">
    <source>
        <dbReference type="Proteomes" id="UP000680866"/>
    </source>
</evidence>
<feature type="region of interest" description="Disordered" evidence="5">
    <location>
        <begin position="150"/>
        <end position="175"/>
    </location>
</feature>
<dbReference type="KEGG" id="pry:Prubr_19210"/>
<dbReference type="GO" id="GO:0008234">
    <property type="term" value="F:cysteine-type peptidase activity"/>
    <property type="evidence" value="ECO:0007669"/>
    <property type="project" value="UniProtKB-KW"/>
</dbReference>
<name>A0A810MWG7_9ACTN</name>
<dbReference type="GO" id="GO:0006508">
    <property type="term" value="P:proteolysis"/>
    <property type="evidence" value="ECO:0007669"/>
    <property type="project" value="UniProtKB-KW"/>
</dbReference>
<dbReference type="PROSITE" id="PS51935">
    <property type="entry name" value="NLPC_P60"/>
    <property type="match status" value="1"/>
</dbReference>
<evidence type="ECO:0000256" key="1">
    <source>
        <dbReference type="ARBA" id="ARBA00007074"/>
    </source>
</evidence>
<proteinExistence type="inferred from homology"/>
<comment type="similarity">
    <text evidence="1">Belongs to the peptidase C40 family.</text>
</comment>
<evidence type="ECO:0000313" key="7">
    <source>
        <dbReference type="EMBL" id="BCJ64900.1"/>
    </source>
</evidence>
<feature type="domain" description="NlpC/P60" evidence="6">
    <location>
        <begin position="173"/>
        <end position="338"/>
    </location>
</feature>
<dbReference type="Pfam" id="PF00877">
    <property type="entry name" value="NLPC_P60"/>
    <property type="match status" value="1"/>
</dbReference>
<sequence length="338" mass="36916">MALNAGGLALVVGLTSIAYGSLDMARPSLSEISLGVAELPPATSGPGSQYVYQRLQTPDRTAIYTSDGTLVATMTDGARTGHIIGPPRTFEEPRFTKAKVHTDVYVHLAPKVWRAGAEQEQWFVDWLEKTRTEKPRDVLETAFQYTYGASPEKDSSGQQIAGDAAFGPLSDTDPDGRAENSDFYDYLGVSWTFPDKREKPAAAHILSLDCSGFVRMVYGYRMGFPLLGTNTKGPGLPRRAYAIAAFGPGVQLMENRGTRPRELDRLFPGDMLFFNAGPVQGANIEHMGIYLGVDDRGHHRFISSRSQANGPTMGDLAGESILDGTGYWALRMRTARRV</sequence>
<keyword evidence="4" id="KW-0788">Thiol protease</keyword>
<gene>
    <name evidence="7" type="ORF">Prubr_19210</name>
</gene>
<dbReference type="InterPro" id="IPR038765">
    <property type="entry name" value="Papain-like_cys_pep_sf"/>
</dbReference>
<dbReference type="InterPro" id="IPR000064">
    <property type="entry name" value="NLP_P60_dom"/>
</dbReference>
<accession>A0A810MWG7</accession>
<evidence type="ECO:0000256" key="4">
    <source>
        <dbReference type="ARBA" id="ARBA00022807"/>
    </source>
</evidence>
<dbReference type="SUPFAM" id="SSF54001">
    <property type="entry name" value="Cysteine proteinases"/>
    <property type="match status" value="1"/>
</dbReference>
<keyword evidence="2" id="KW-0645">Protease</keyword>
<dbReference type="EMBL" id="AP023359">
    <property type="protein sequence ID" value="BCJ64900.1"/>
    <property type="molecule type" value="Genomic_DNA"/>
</dbReference>
<protein>
    <recommendedName>
        <fullName evidence="6">NlpC/P60 domain-containing protein</fullName>
    </recommendedName>
</protein>
<dbReference type="Gene3D" id="3.90.1720.10">
    <property type="entry name" value="endopeptidase domain like (from Nostoc punctiforme)"/>
    <property type="match status" value="1"/>
</dbReference>